<feature type="compositionally biased region" description="Pro residues" evidence="1">
    <location>
        <begin position="49"/>
        <end position="64"/>
    </location>
</feature>
<dbReference type="InterPro" id="IPR011989">
    <property type="entry name" value="ARM-like"/>
</dbReference>
<gene>
    <name evidence="2" type="ORF">PBRA_005381</name>
    <name evidence="3" type="ORF">PLBR_LOCUS7901</name>
</gene>
<dbReference type="AlphaFoldDB" id="A0A0G4INK8"/>
<evidence type="ECO:0000256" key="1">
    <source>
        <dbReference type="SAM" id="MobiDB-lite"/>
    </source>
</evidence>
<dbReference type="Proteomes" id="UP000290189">
    <property type="component" value="Unassembled WGS sequence"/>
</dbReference>
<accession>A0A0G4INK8</accession>
<proteinExistence type="predicted"/>
<keyword evidence="4" id="KW-1185">Reference proteome</keyword>
<evidence type="ECO:0000313" key="2">
    <source>
        <dbReference type="EMBL" id="CEO96777.1"/>
    </source>
</evidence>
<name>A0A0G4INK8_PLABS</name>
<dbReference type="InterPro" id="IPR016024">
    <property type="entry name" value="ARM-type_fold"/>
</dbReference>
<organism evidence="2 4">
    <name type="scientific">Plasmodiophora brassicae</name>
    <name type="common">Clubroot disease agent</name>
    <dbReference type="NCBI Taxonomy" id="37360"/>
    <lineage>
        <taxon>Eukaryota</taxon>
        <taxon>Sar</taxon>
        <taxon>Rhizaria</taxon>
        <taxon>Endomyxa</taxon>
        <taxon>Phytomyxea</taxon>
        <taxon>Plasmodiophorida</taxon>
        <taxon>Plasmodiophoridae</taxon>
        <taxon>Plasmodiophora</taxon>
    </lineage>
</organism>
<reference evidence="3 5" key="2">
    <citation type="submission" date="2018-03" db="EMBL/GenBank/DDBJ databases">
        <authorList>
            <person name="Fogelqvist J."/>
        </authorList>
    </citation>
    <scope>NUCLEOTIDE SEQUENCE [LARGE SCALE GENOMIC DNA]</scope>
</reference>
<dbReference type="SUPFAM" id="SSF48371">
    <property type="entry name" value="ARM repeat"/>
    <property type="match status" value="1"/>
</dbReference>
<evidence type="ECO:0000313" key="4">
    <source>
        <dbReference type="Proteomes" id="UP000039324"/>
    </source>
</evidence>
<dbReference type="EMBL" id="CDSF01000076">
    <property type="protein sequence ID" value="CEO96777.1"/>
    <property type="molecule type" value="Genomic_DNA"/>
</dbReference>
<protein>
    <recommendedName>
        <fullName evidence="6">Nucleotide exchange factor SIL1</fullName>
    </recommendedName>
</protein>
<dbReference type="EMBL" id="OVEO01000015">
    <property type="protein sequence ID" value="SPR00686.1"/>
    <property type="molecule type" value="Genomic_DNA"/>
</dbReference>
<reference evidence="2 4" key="1">
    <citation type="submission" date="2015-02" db="EMBL/GenBank/DDBJ databases">
        <authorList>
            <person name="Chooi Y.-H."/>
        </authorList>
    </citation>
    <scope>NUCLEOTIDE SEQUENCE [LARGE SCALE GENOMIC DNA]</scope>
    <source>
        <strain evidence="2">E3</strain>
    </source>
</reference>
<sequence>MFQSSLVCTVTEFLGRQTCSWAMSAARMWLMAVGIAVLGSVAAQLVPVPTSPDPASPSDDPAPPVQSGRARRQARFQAERDQLLSSVQMALSVNASIQGRLNALDHIADLTMDLEHAQALSAMGLFRQLVGVLTACLNTTPQTCSASELSSLLKRQSRADGCDALAAQICIVLGSAAAYKPSIAAAVREAGALTPLVSLAFVAPQSRESTHRALYALNALVRHDDTSAVLVSADAAAVNALAALVYRRQHHTRALQMVETLAHLLPVRLCDQVAEAIVAGDSRGQAFQAALALIDHHGEVCCQKVMRPDVVAILQGHQCDIDDDHERAVIGRLLSRYDSDRNVTAFSQGMPI</sequence>
<feature type="region of interest" description="Disordered" evidence="1">
    <location>
        <begin position="49"/>
        <end position="70"/>
    </location>
</feature>
<evidence type="ECO:0000313" key="3">
    <source>
        <dbReference type="EMBL" id="SPR00686.1"/>
    </source>
</evidence>
<dbReference type="Proteomes" id="UP000039324">
    <property type="component" value="Unassembled WGS sequence"/>
</dbReference>
<dbReference type="Gene3D" id="1.25.10.10">
    <property type="entry name" value="Leucine-rich Repeat Variant"/>
    <property type="match status" value="1"/>
</dbReference>
<evidence type="ECO:0000313" key="5">
    <source>
        <dbReference type="Proteomes" id="UP000290189"/>
    </source>
</evidence>
<evidence type="ECO:0008006" key="6">
    <source>
        <dbReference type="Google" id="ProtNLM"/>
    </source>
</evidence>
<geneLocation type="mitochondrion" evidence="3"/>
<keyword evidence="3" id="KW-0496">Mitochondrion</keyword>